<keyword evidence="1" id="KW-0472">Membrane</keyword>
<evidence type="ECO:0000313" key="2">
    <source>
        <dbReference type="EMBL" id="BDB54306.1"/>
    </source>
</evidence>
<gene>
    <name evidence="2" type="ORF">GENT5_06110</name>
</gene>
<dbReference type="Proteomes" id="UP001319867">
    <property type="component" value="Chromosome"/>
</dbReference>
<reference evidence="2 3" key="1">
    <citation type="journal article" date="2022" name="Int. J. Syst. Evol. Microbiol.">
        <title>Flavobacterium ammonificans sp. nov. and Flavobacterium ammoniigenes sp. nov., ammonifying bacteria isolated from surface river water.</title>
        <authorList>
            <person name="Watanabe K."/>
            <person name="Kitamura T."/>
            <person name="Ogata Y."/>
            <person name="Shindo C."/>
            <person name="Suda W."/>
        </authorList>
    </citation>
    <scope>NUCLEOTIDE SEQUENCE [LARGE SCALE GENOMIC DNA]</scope>
    <source>
        <strain evidence="2 3">GENT5</strain>
    </source>
</reference>
<keyword evidence="1" id="KW-1133">Transmembrane helix</keyword>
<proteinExistence type="predicted"/>
<dbReference type="RefSeq" id="WP_229318048.1">
    <property type="nucleotide sequence ID" value="NZ_AP025184.1"/>
</dbReference>
<evidence type="ECO:0000313" key="3">
    <source>
        <dbReference type="Proteomes" id="UP001319867"/>
    </source>
</evidence>
<feature type="transmembrane region" description="Helical" evidence="1">
    <location>
        <begin position="12"/>
        <end position="32"/>
    </location>
</feature>
<keyword evidence="3" id="KW-1185">Reference proteome</keyword>
<feature type="transmembrane region" description="Helical" evidence="1">
    <location>
        <begin position="38"/>
        <end position="61"/>
    </location>
</feature>
<dbReference type="EMBL" id="AP025184">
    <property type="protein sequence ID" value="BDB54306.1"/>
    <property type="molecule type" value="Genomic_DNA"/>
</dbReference>
<sequence>MNYFYKQFKILVWIESFVLLVLGFVLGILLVVKGNENAMYYLGFFLYVPISQFLFTPIYTLTGGYTYYSPMLLGYMANDAKIDLHSGTSFDHLFVLRKYPLGTPLRNRILLFHLEGLLQLIRLIEEKSIPESVNIVGTSYFFNDRTLTKLGFQIEKASLFYRINLFINFIDLFWMYSLSQGKLAIPTLWDAKKASIQGNQLVENKPKLQALYQHLQAKQAKV</sequence>
<keyword evidence="1" id="KW-0812">Transmembrane</keyword>
<protein>
    <submittedName>
        <fullName evidence="2">Uncharacterized protein</fullName>
    </submittedName>
</protein>
<accession>A0ABM7V449</accession>
<organism evidence="2 3">
    <name type="scientific">Flavobacterium ammoniigenes</name>
    <dbReference type="NCBI Taxonomy" id="1751095"/>
    <lineage>
        <taxon>Bacteria</taxon>
        <taxon>Pseudomonadati</taxon>
        <taxon>Bacteroidota</taxon>
        <taxon>Flavobacteriia</taxon>
        <taxon>Flavobacteriales</taxon>
        <taxon>Flavobacteriaceae</taxon>
        <taxon>Flavobacterium</taxon>
    </lineage>
</organism>
<reference evidence="2 3" key="2">
    <citation type="journal article" date="2022" name="Microorganisms">
        <title>Complete Genome Sequences of Two Flavobacterium ammonificans Strains and a Flavobacterium ammoniigenes Strain of Ammonifying Bacterioplankton Isolated from Surface River Water.</title>
        <authorList>
            <person name="Suda W."/>
            <person name="Ogata Y."/>
            <person name="Shindo C."/>
            <person name="Watanabe K."/>
        </authorList>
    </citation>
    <scope>NUCLEOTIDE SEQUENCE [LARGE SCALE GENOMIC DNA]</scope>
    <source>
        <strain evidence="2 3">GENT5</strain>
    </source>
</reference>
<evidence type="ECO:0000256" key="1">
    <source>
        <dbReference type="SAM" id="Phobius"/>
    </source>
</evidence>
<name>A0ABM7V449_9FLAO</name>